<dbReference type="PANTHER" id="PTHR43625">
    <property type="entry name" value="AFLATOXIN B1 ALDEHYDE REDUCTASE"/>
    <property type="match status" value="1"/>
</dbReference>
<dbReference type="InterPro" id="IPR023210">
    <property type="entry name" value="NADP_OxRdtase_dom"/>
</dbReference>
<proteinExistence type="predicted"/>
<dbReference type="InterPro" id="IPR050791">
    <property type="entry name" value="Aldo-Keto_reductase"/>
</dbReference>
<dbReference type="Proteomes" id="UP000315677">
    <property type="component" value="Unassembled WGS sequence"/>
</dbReference>
<dbReference type="CDD" id="cd19088">
    <property type="entry name" value="AKR_AKR13B1"/>
    <property type="match status" value="1"/>
</dbReference>
<reference evidence="3 4" key="1">
    <citation type="submission" date="2019-06" db="EMBL/GenBank/DDBJ databases">
        <title>Sequencing the genomes of 1000 actinobacteria strains.</title>
        <authorList>
            <person name="Klenk H.-P."/>
        </authorList>
    </citation>
    <scope>NUCLEOTIDE SEQUENCE [LARGE SCALE GENOMIC DNA]</scope>
    <source>
        <strain evidence="3 4">DSM 45301</strain>
    </source>
</reference>
<dbReference type="PRINTS" id="PR00069">
    <property type="entry name" value="ALDKETRDTASE"/>
</dbReference>
<dbReference type="OrthoDB" id="3216283at2"/>
<dbReference type="AlphaFoldDB" id="A0A543DZV8"/>
<dbReference type="PANTHER" id="PTHR43625:SF40">
    <property type="entry name" value="ALDO-KETO REDUCTASE YAKC [NADP(+)]"/>
    <property type="match status" value="1"/>
</dbReference>
<dbReference type="InterPro" id="IPR036812">
    <property type="entry name" value="NAD(P)_OxRdtase_dom_sf"/>
</dbReference>
<dbReference type="Gene3D" id="3.20.20.100">
    <property type="entry name" value="NADP-dependent oxidoreductase domain"/>
    <property type="match status" value="1"/>
</dbReference>
<gene>
    <name evidence="3" type="ORF">FB558_1644</name>
</gene>
<protein>
    <submittedName>
        <fullName evidence="3">Aryl-alcohol dehydrogenase-like predicted oxidoreductase</fullName>
    </submittedName>
</protein>
<dbReference type="GO" id="GO:0005737">
    <property type="term" value="C:cytoplasm"/>
    <property type="evidence" value="ECO:0007669"/>
    <property type="project" value="TreeGrafter"/>
</dbReference>
<evidence type="ECO:0000259" key="2">
    <source>
        <dbReference type="Pfam" id="PF00248"/>
    </source>
</evidence>
<dbReference type="EMBL" id="VFPA01000001">
    <property type="protein sequence ID" value="TQM14865.1"/>
    <property type="molecule type" value="Genomic_DNA"/>
</dbReference>
<organism evidence="3 4">
    <name type="scientific">Pseudonocardia kunmingensis</name>
    <dbReference type="NCBI Taxonomy" id="630975"/>
    <lineage>
        <taxon>Bacteria</taxon>
        <taxon>Bacillati</taxon>
        <taxon>Actinomycetota</taxon>
        <taxon>Actinomycetes</taxon>
        <taxon>Pseudonocardiales</taxon>
        <taxon>Pseudonocardiaceae</taxon>
        <taxon>Pseudonocardia</taxon>
    </lineage>
</organism>
<evidence type="ECO:0000313" key="4">
    <source>
        <dbReference type="Proteomes" id="UP000315677"/>
    </source>
</evidence>
<name>A0A543DZV8_9PSEU</name>
<dbReference type="InterPro" id="IPR020471">
    <property type="entry name" value="AKR"/>
</dbReference>
<sequence>MNTTTSDSSRIFRIGGDLPVTRIGLGTMRLTNASARHRPAAEAEIWNAEEDRSATIAFLRAAVELGVDLLDTADSYGLGDGETQIAEALAPYPPGLVVATKVGIARPSPTEWVPLGHPAYLRQQAELGLRRLRVERIDLLQLHRVDPAFPLEEQVGALAQLQTEGKVRHIGLSEVTAEQLTAALAVAPIAAVQNLYNLAERGSDPVVDLAAERGIAFIPFFPVAMGAHTGQDSPVAAIAREIGATPAQVALAWLLHRSPTIVPIPGTSSAGHVRENLGALDIALTAEQFARLGAFGRTDHAA</sequence>
<comment type="caution">
    <text evidence="3">The sequence shown here is derived from an EMBL/GenBank/DDBJ whole genome shotgun (WGS) entry which is preliminary data.</text>
</comment>
<accession>A0A543DZV8</accession>
<dbReference type="SUPFAM" id="SSF51430">
    <property type="entry name" value="NAD(P)-linked oxidoreductase"/>
    <property type="match status" value="1"/>
</dbReference>
<evidence type="ECO:0000313" key="3">
    <source>
        <dbReference type="EMBL" id="TQM14865.1"/>
    </source>
</evidence>
<dbReference type="GO" id="GO:0016491">
    <property type="term" value="F:oxidoreductase activity"/>
    <property type="evidence" value="ECO:0007669"/>
    <property type="project" value="UniProtKB-KW"/>
</dbReference>
<dbReference type="Pfam" id="PF00248">
    <property type="entry name" value="Aldo_ket_red"/>
    <property type="match status" value="1"/>
</dbReference>
<feature type="domain" description="NADP-dependent oxidoreductase" evidence="2">
    <location>
        <begin position="22"/>
        <end position="293"/>
    </location>
</feature>
<keyword evidence="1" id="KW-0560">Oxidoreductase</keyword>
<evidence type="ECO:0000256" key="1">
    <source>
        <dbReference type="ARBA" id="ARBA00023002"/>
    </source>
</evidence>
<dbReference type="RefSeq" id="WP_142049798.1">
    <property type="nucleotide sequence ID" value="NZ_VFPA01000001.1"/>
</dbReference>
<keyword evidence="4" id="KW-1185">Reference proteome</keyword>